<accession>A0A926P2X8</accession>
<dbReference type="PANTHER" id="PTHR30136:SF35">
    <property type="entry name" value="HTH-TYPE TRANSCRIPTIONAL REGULATOR RV1719"/>
    <property type="match status" value="1"/>
</dbReference>
<dbReference type="RefSeq" id="WP_190293272.1">
    <property type="nucleotide sequence ID" value="NZ_JABFCZ010000024.1"/>
</dbReference>
<feature type="domain" description="HTH cro/C1-type" evidence="4">
    <location>
        <begin position="25"/>
        <end position="54"/>
    </location>
</feature>
<dbReference type="SUPFAM" id="SSF46785">
    <property type="entry name" value="Winged helix' DNA-binding domain"/>
    <property type="match status" value="1"/>
</dbReference>
<evidence type="ECO:0000259" key="4">
    <source>
        <dbReference type="PROSITE" id="PS50943"/>
    </source>
</evidence>
<reference evidence="7" key="1">
    <citation type="submission" date="2020-05" db="EMBL/GenBank/DDBJ databases">
        <title>Identification of trans-AT polyketide cluster in two marine bacteria, producers of a novel glutaramide-containing polyketide sesbanimide D and analogs.</title>
        <authorList>
            <person name="Kacar D."/>
            <person name="Rodriguez P."/>
            <person name="Canedo L."/>
            <person name="Gonzalez E."/>
            <person name="Galan B."/>
            <person name="De La Calle F."/>
            <person name="Garcia J.L."/>
        </authorList>
    </citation>
    <scope>NUCLEOTIDE SEQUENCE</scope>
    <source>
        <strain evidence="7">PHM038</strain>
    </source>
</reference>
<dbReference type="PROSITE" id="PS50943">
    <property type="entry name" value="HTH_CROC1"/>
    <property type="match status" value="1"/>
</dbReference>
<feature type="domain" description="IclR-ED" evidence="6">
    <location>
        <begin position="71"/>
        <end position="258"/>
    </location>
</feature>
<name>A0A926P2X8_9HYPH</name>
<dbReference type="Pfam" id="PF01614">
    <property type="entry name" value="IclR_C"/>
    <property type="match status" value="1"/>
</dbReference>
<proteinExistence type="predicted"/>
<keyword evidence="3" id="KW-0804">Transcription</keyword>
<gene>
    <name evidence="7" type="ORF">HK439_20155</name>
</gene>
<dbReference type="PROSITE" id="PS51077">
    <property type="entry name" value="HTH_ICLR"/>
    <property type="match status" value="1"/>
</dbReference>
<dbReference type="Proteomes" id="UP000598467">
    <property type="component" value="Unassembled WGS sequence"/>
</dbReference>
<dbReference type="GO" id="GO:0045892">
    <property type="term" value="P:negative regulation of DNA-templated transcription"/>
    <property type="evidence" value="ECO:0007669"/>
    <property type="project" value="TreeGrafter"/>
</dbReference>
<sequence length="258" mass="27973">MAGKTKETEDSRSGVQVIARAVAIMRSLRNENDGLSLGQIAERVGLPRSTVQRIVGALQAEHLVIAASPGRGIRLGPEITSLAESARIDMGEILRPYLVELAKATGETVDLAVLRGKRLIFIDQIPGTHRLRTVSFVGESFPLFDTANGKACLALMDEGRIMKLMASEAPDVAEDPKKLEAFLAEIDDIRSNRIAFDRDQHTDGISAVGAAFGDRQGEIYAVSIPTPSSRFNLTETKLVAQLLKTLDQLARLEVIGRT</sequence>
<dbReference type="InterPro" id="IPR036388">
    <property type="entry name" value="WH-like_DNA-bd_sf"/>
</dbReference>
<evidence type="ECO:0000259" key="6">
    <source>
        <dbReference type="PROSITE" id="PS51078"/>
    </source>
</evidence>
<organism evidence="7 8">
    <name type="scientific">Roseibium aggregatum</name>
    <dbReference type="NCBI Taxonomy" id="187304"/>
    <lineage>
        <taxon>Bacteria</taxon>
        <taxon>Pseudomonadati</taxon>
        <taxon>Pseudomonadota</taxon>
        <taxon>Alphaproteobacteria</taxon>
        <taxon>Hyphomicrobiales</taxon>
        <taxon>Stappiaceae</taxon>
        <taxon>Roseibium</taxon>
    </lineage>
</organism>
<dbReference type="EMBL" id="JABFCZ010000024">
    <property type="protein sequence ID" value="MBD1548583.1"/>
    <property type="molecule type" value="Genomic_DNA"/>
</dbReference>
<dbReference type="InterPro" id="IPR011991">
    <property type="entry name" value="ArsR-like_HTH"/>
</dbReference>
<keyword evidence="2" id="KW-0238">DNA-binding</keyword>
<dbReference type="PROSITE" id="PS51078">
    <property type="entry name" value="ICLR_ED"/>
    <property type="match status" value="1"/>
</dbReference>
<dbReference type="SUPFAM" id="SSF55781">
    <property type="entry name" value="GAF domain-like"/>
    <property type="match status" value="1"/>
</dbReference>
<dbReference type="GO" id="GO:0003677">
    <property type="term" value="F:DNA binding"/>
    <property type="evidence" value="ECO:0007669"/>
    <property type="project" value="UniProtKB-KW"/>
</dbReference>
<dbReference type="GO" id="GO:0003700">
    <property type="term" value="F:DNA-binding transcription factor activity"/>
    <property type="evidence" value="ECO:0007669"/>
    <property type="project" value="TreeGrafter"/>
</dbReference>
<dbReference type="InterPro" id="IPR036390">
    <property type="entry name" value="WH_DNA-bd_sf"/>
</dbReference>
<dbReference type="Pfam" id="PF09339">
    <property type="entry name" value="HTH_IclR"/>
    <property type="match status" value="1"/>
</dbReference>
<evidence type="ECO:0000256" key="1">
    <source>
        <dbReference type="ARBA" id="ARBA00023015"/>
    </source>
</evidence>
<evidence type="ECO:0000259" key="5">
    <source>
        <dbReference type="PROSITE" id="PS51077"/>
    </source>
</evidence>
<dbReference type="PANTHER" id="PTHR30136">
    <property type="entry name" value="HELIX-TURN-HELIX TRANSCRIPTIONAL REGULATOR, ICLR FAMILY"/>
    <property type="match status" value="1"/>
</dbReference>
<dbReference type="SMART" id="SM00346">
    <property type="entry name" value="HTH_ICLR"/>
    <property type="match status" value="1"/>
</dbReference>
<dbReference type="Gene3D" id="1.10.10.10">
    <property type="entry name" value="Winged helix-like DNA-binding domain superfamily/Winged helix DNA-binding domain"/>
    <property type="match status" value="1"/>
</dbReference>
<keyword evidence="1" id="KW-0805">Transcription regulation</keyword>
<evidence type="ECO:0000313" key="7">
    <source>
        <dbReference type="EMBL" id="MBD1548583.1"/>
    </source>
</evidence>
<protein>
    <submittedName>
        <fullName evidence="7">IclR family transcriptional regulator</fullName>
    </submittedName>
</protein>
<dbReference type="AlphaFoldDB" id="A0A926P2X8"/>
<dbReference type="CDD" id="cd00090">
    <property type="entry name" value="HTH_ARSR"/>
    <property type="match status" value="1"/>
</dbReference>
<dbReference type="InterPro" id="IPR001387">
    <property type="entry name" value="Cro/C1-type_HTH"/>
</dbReference>
<evidence type="ECO:0000256" key="3">
    <source>
        <dbReference type="ARBA" id="ARBA00023163"/>
    </source>
</evidence>
<dbReference type="InterPro" id="IPR014757">
    <property type="entry name" value="Tscrpt_reg_IclR_C"/>
</dbReference>
<evidence type="ECO:0000256" key="2">
    <source>
        <dbReference type="ARBA" id="ARBA00023125"/>
    </source>
</evidence>
<dbReference type="InterPro" id="IPR050707">
    <property type="entry name" value="HTH_MetabolicPath_Reg"/>
</dbReference>
<dbReference type="Gene3D" id="3.30.450.40">
    <property type="match status" value="1"/>
</dbReference>
<dbReference type="InterPro" id="IPR029016">
    <property type="entry name" value="GAF-like_dom_sf"/>
</dbReference>
<comment type="caution">
    <text evidence="7">The sequence shown here is derived from an EMBL/GenBank/DDBJ whole genome shotgun (WGS) entry which is preliminary data.</text>
</comment>
<dbReference type="InterPro" id="IPR005471">
    <property type="entry name" value="Tscrpt_reg_IclR_N"/>
</dbReference>
<feature type="domain" description="HTH iclR-type" evidence="5">
    <location>
        <begin position="15"/>
        <end position="77"/>
    </location>
</feature>
<evidence type="ECO:0000313" key="8">
    <source>
        <dbReference type="Proteomes" id="UP000598467"/>
    </source>
</evidence>